<keyword evidence="3" id="KW-1185">Reference proteome</keyword>
<keyword evidence="1" id="KW-1133">Transmembrane helix</keyword>
<evidence type="ECO:0000256" key="1">
    <source>
        <dbReference type="SAM" id="Phobius"/>
    </source>
</evidence>
<feature type="transmembrane region" description="Helical" evidence="1">
    <location>
        <begin position="200"/>
        <end position="220"/>
    </location>
</feature>
<name>A0A1L3JAD5_9SPHN</name>
<dbReference type="STRING" id="1913578.LPB140_03925"/>
<evidence type="ECO:0000313" key="2">
    <source>
        <dbReference type="EMBL" id="APG62096.1"/>
    </source>
</evidence>
<accession>A0A1L3JAD5</accession>
<protein>
    <recommendedName>
        <fullName evidence="4">SRPBCC family protein</fullName>
    </recommendedName>
</protein>
<proteinExistence type="predicted"/>
<gene>
    <name evidence="2" type="ORF">LPB140_03925</name>
</gene>
<dbReference type="CDD" id="cd07812">
    <property type="entry name" value="SRPBCC"/>
    <property type="match status" value="1"/>
</dbReference>
<feature type="transmembrane region" description="Helical" evidence="1">
    <location>
        <begin position="98"/>
        <end position="118"/>
    </location>
</feature>
<keyword evidence="1" id="KW-0472">Membrane</keyword>
<evidence type="ECO:0008006" key="4">
    <source>
        <dbReference type="Google" id="ProtNLM"/>
    </source>
</evidence>
<keyword evidence="1" id="KW-0812">Transmembrane</keyword>
<evidence type="ECO:0000313" key="3">
    <source>
        <dbReference type="Proteomes" id="UP000242561"/>
    </source>
</evidence>
<dbReference type="Proteomes" id="UP000242561">
    <property type="component" value="Chromosome"/>
</dbReference>
<dbReference type="SUPFAM" id="SSF55961">
    <property type="entry name" value="Bet v1-like"/>
    <property type="match status" value="1"/>
</dbReference>
<feature type="transmembrane region" description="Helical" evidence="1">
    <location>
        <begin position="64"/>
        <end position="86"/>
    </location>
</feature>
<feature type="transmembrane region" description="Helical" evidence="1">
    <location>
        <begin position="144"/>
        <end position="163"/>
    </location>
</feature>
<feature type="transmembrane region" description="Helical" evidence="1">
    <location>
        <begin position="169"/>
        <end position="188"/>
    </location>
</feature>
<dbReference type="KEGG" id="sphl:LPB140_03925"/>
<reference evidence="2 3" key="1">
    <citation type="submission" date="2016-11" db="EMBL/GenBank/DDBJ databases">
        <title>Sphingorhabdus sp. LPB0140, isolated from marine environment.</title>
        <authorList>
            <person name="Kim E."/>
            <person name="Yi H."/>
        </authorList>
    </citation>
    <scope>NUCLEOTIDE SEQUENCE [LARGE SCALE GENOMIC DNA]</scope>
    <source>
        <strain evidence="2 3">LPB0140</strain>
    </source>
</reference>
<dbReference type="AlphaFoldDB" id="A0A1L3JAD5"/>
<feature type="transmembrane region" description="Helical" evidence="1">
    <location>
        <begin position="12"/>
        <end position="35"/>
    </location>
</feature>
<feature type="transmembrane region" description="Helical" evidence="1">
    <location>
        <begin position="226"/>
        <end position="244"/>
    </location>
</feature>
<organism evidence="2 3">
    <name type="scientific">Sphingorhabdus lutea</name>
    <dbReference type="NCBI Taxonomy" id="1913578"/>
    <lineage>
        <taxon>Bacteria</taxon>
        <taxon>Pseudomonadati</taxon>
        <taxon>Pseudomonadota</taxon>
        <taxon>Alphaproteobacteria</taxon>
        <taxon>Sphingomonadales</taxon>
        <taxon>Sphingomonadaceae</taxon>
        <taxon>Sphingorhabdus</taxon>
    </lineage>
</organism>
<dbReference type="EMBL" id="CP018154">
    <property type="protein sequence ID" value="APG62096.1"/>
    <property type="molecule type" value="Genomic_DNA"/>
</dbReference>
<sequence>MIKYFALSGQTAPLRFALIASMLLFSPYIFIMLLAHFHHIKLTFDIDFWLFPIREGAMMPSGEPYIAVFSFIFCLLISWLLGIYAFRRANWSGAGHMFALFAIVPTIQILAVLIIAFFPKSAQSNNDAALDDINLNGEKNKKDILIGILSGGTIIVMSVVVSALTFGAYGWGLFVATPLIVGATTAYISNRNAALSQSQTNKYVLAASMLGTLALLMLALEGFYCILLIAPLAMIMAIIGGFMGRRIAIAKNGRSSTLSSIAMLPFIFAIEAAMPPELTINASEEIIISASPNIVWDALTSNKPINISPGIVGAAGLAYPLKSELKAKKEGGERIGVFSTGMAREIITVWQAEQRLEFKVLEQPPAMEEMSPYRKVHAPHLSGYFDTGKTEFSLTSMPNNRTKLTVRSTHILRIDPILYWEPVASWAIGQNMKRVLLSIKNEAENRKSKIISAASYRNSAG</sequence>